<keyword evidence="4" id="KW-1185">Reference proteome</keyword>
<dbReference type="VEuPathDB" id="FungiDB:I302_05744"/>
<protein>
    <submittedName>
        <fullName evidence="2">Uncharacterized protein</fullName>
    </submittedName>
</protein>
<evidence type="ECO:0000313" key="4">
    <source>
        <dbReference type="Proteomes" id="UP000092730"/>
    </source>
</evidence>
<dbReference type="EMBL" id="CP144545">
    <property type="protein sequence ID" value="WVW84956.1"/>
    <property type="molecule type" value="Genomic_DNA"/>
</dbReference>
<dbReference type="AlphaFoldDB" id="A0A1B9FZU4"/>
<evidence type="ECO:0000313" key="2">
    <source>
        <dbReference type="EMBL" id="OCF24285.1"/>
    </source>
</evidence>
<dbReference type="RefSeq" id="XP_019045355.1">
    <property type="nucleotide sequence ID" value="XM_019192358.1"/>
</dbReference>
<reference evidence="2" key="1">
    <citation type="submission" date="2013-07" db="EMBL/GenBank/DDBJ databases">
        <title>The Genome Sequence of Cryptococcus bestiolae CBS10118.</title>
        <authorList>
            <consortium name="The Broad Institute Genome Sequencing Platform"/>
            <person name="Cuomo C."/>
            <person name="Litvintseva A."/>
            <person name="Chen Y."/>
            <person name="Heitman J."/>
            <person name="Sun S."/>
            <person name="Springer D."/>
            <person name="Dromer F."/>
            <person name="Young S.K."/>
            <person name="Zeng Q."/>
            <person name="Gargeya S."/>
            <person name="Fitzgerald M."/>
            <person name="Abouelleil A."/>
            <person name="Alvarado L."/>
            <person name="Berlin A.M."/>
            <person name="Chapman S.B."/>
            <person name="Dewar J."/>
            <person name="Goldberg J."/>
            <person name="Griggs A."/>
            <person name="Gujja S."/>
            <person name="Hansen M."/>
            <person name="Howarth C."/>
            <person name="Imamovic A."/>
            <person name="Larimer J."/>
            <person name="McCowan C."/>
            <person name="Murphy C."/>
            <person name="Pearson M."/>
            <person name="Priest M."/>
            <person name="Roberts A."/>
            <person name="Saif S."/>
            <person name="Shea T."/>
            <person name="Sykes S."/>
            <person name="Wortman J."/>
            <person name="Nusbaum C."/>
            <person name="Birren B."/>
        </authorList>
    </citation>
    <scope>NUCLEOTIDE SEQUENCE [LARGE SCALE GENOMIC DNA]</scope>
    <source>
        <strain evidence="2">CBS 10118</strain>
    </source>
</reference>
<dbReference type="EMBL" id="KI894022">
    <property type="protein sequence ID" value="OCF24285.1"/>
    <property type="molecule type" value="Genomic_DNA"/>
</dbReference>
<reference evidence="3" key="4">
    <citation type="submission" date="2024-02" db="EMBL/GenBank/DDBJ databases">
        <title>Comparative genomics of Cryptococcus and Kwoniella reveals pathogenesis evolution and contrasting modes of karyotype evolution via chromosome fusion or intercentromeric recombination.</title>
        <authorList>
            <person name="Coelho M.A."/>
            <person name="David-Palma M."/>
            <person name="Shea T."/>
            <person name="Bowers K."/>
            <person name="McGinley-Smith S."/>
            <person name="Mohammad A.W."/>
            <person name="Gnirke A."/>
            <person name="Yurkov A.M."/>
            <person name="Nowrousian M."/>
            <person name="Sun S."/>
            <person name="Cuomo C.A."/>
            <person name="Heitman J."/>
        </authorList>
    </citation>
    <scope>NUCLEOTIDE SEQUENCE</scope>
    <source>
        <strain evidence="3">CBS 10118</strain>
    </source>
</reference>
<dbReference type="KEGG" id="kbi:30210143"/>
<organism evidence="2">
    <name type="scientific">Kwoniella bestiolae CBS 10118</name>
    <dbReference type="NCBI Taxonomy" id="1296100"/>
    <lineage>
        <taxon>Eukaryota</taxon>
        <taxon>Fungi</taxon>
        <taxon>Dikarya</taxon>
        <taxon>Basidiomycota</taxon>
        <taxon>Agaricomycotina</taxon>
        <taxon>Tremellomycetes</taxon>
        <taxon>Tremellales</taxon>
        <taxon>Cryptococcaceae</taxon>
        <taxon>Kwoniella</taxon>
    </lineage>
</organism>
<accession>A0A1B9FZU4</accession>
<proteinExistence type="predicted"/>
<feature type="region of interest" description="Disordered" evidence="1">
    <location>
        <begin position="139"/>
        <end position="159"/>
    </location>
</feature>
<name>A0A1B9FZU4_9TREE</name>
<gene>
    <name evidence="2" type="ORF">I302_05744</name>
    <name evidence="3" type="ORF">I302_106992</name>
</gene>
<dbReference type="Proteomes" id="UP000092730">
    <property type="component" value="Chromosome 5"/>
</dbReference>
<sequence>MSSSGSKLSSTIDKAKREMKDGFYQNLQKIYPNSASATGYLSQSPFPPSSKPFAKIEEATHWDIGMWCLWGEPTHSINTSQDPKEPIQIVSVWKNPNSCRLVVYDENDANRSLGNAKVKMSIRSKLTVDSNQLLKQQVTSAEGDQMSSKIEDAQSQPAVSSADTRFGSLSDLQNAIGNNRFKGTSDYLDDKRKAWAGQAKCGLSSIRTITRATKSFEVSTTKIDDQAGDHTVQIRFTAPDGKIFGLKPVVKEEELTANFEVTKCKWN</sequence>
<reference evidence="2" key="3">
    <citation type="submission" date="2014-01" db="EMBL/GenBank/DDBJ databases">
        <title>Evolution of pathogenesis and genome organization in the Tremellales.</title>
        <authorList>
            <person name="Cuomo C."/>
            <person name="Litvintseva A."/>
            <person name="Heitman J."/>
            <person name="Chen Y."/>
            <person name="Sun S."/>
            <person name="Springer D."/>
            <person name="Dromer F."/>
            <person name="Young S."/>
            <person name="Zeng Q."/>
            <person name="Chapman S."/>
            <person name="Gujja S."/>
            <person name="Saif S."/>
            <person name="Birren B."/>
        </authorList>
    </citation>
    <scope>NUCLEOTIDE SEQUENCE</scope>
    <source>
        <strain evidence="2">CBS 10118</strain>
    </source>
</reference>
<evidence type="ECO:0000313" key="3">
    <source>
        <dbReference type="EMBL" id="WVW84956.1"/>
    </source>
</evidence>
<dbReference type="GeneID" id="30210143"/>
<reference evidence="3" key="2">
    <citation type="submission" date="2013-07" db="EMBL/GenBank/DDBJ databases">
        <authorList>
            <consortium name="The Broad Institute Genome Sequencing Platform"/>
            <person name="Cuomo C."/>
            <person name="Litvintseva A."/>
            <person name="Chen Y."/>
            <person name="Heitman J."/>
            <person name="Sun S."/>
            <person name="Springer D."/>
            <person name="Dromer F."/>
            <person name="Young S.K."/>
            <person name="Zeng Q."/>
            <person name="Gargeya S."/>
            <person name="Fitzgerald M."/>
            <person name="Abouelleil A."/>
            <person name="Alvarado L."/>
            <person name="Berlin A.M."/>
            <person name="Chapman S.B."/>
            <person name="Dewar J."/>
            <person name="Goldberg J."/>
            <person name="Griggs A."/>
            <person name="Gujja S."/>
            <person name="Hansen M."/>
            <person name="Howarth C."/>
            <person name="Imamovic A."/>
            <person name="Larimer J."/>
            <person name="McCowan C."/>
            <person name="Murphy C."/>
            <person name="Pearson M."/>
            <person name="Priest M."/>
            <person name="Roberts A."/>
            <person name="Saif S."/>
            <person name="Shea T."/>
            <person name="Sykes S."/>
            <person name="Wortman J."/>
            <person name="Nusbaum C."/>
            <person name="Birren B."/>
        </authorList>
    </citation>
    <scope>NUCLEOTIDE SEQUENCE</scope>
    <source>
        <strain evidence="3">CBS 10118</strain>
    </source>
</reference>
<evidence type="ECO:0000256" key="1">
    <source>
        <dbReference type="SAM" id="MobiDB-lite"/>
    </source>
</evidence>